<reference evidence="1 2" key="1">
    <citation type="submission" date="2018-06" db="EMBL/GenBank/DDBJ databases">
        <authorList>
            <consortium name="Pathogen Informatics"/>
            <person name="Doyle S."/>
        </authorList>
    </citation>
    <scope>NUCLEOTIDE SEQUENCE [LARGE SCALE GENOMIC DNA]</scope>
    <source>
        <strain evidence="1 2">NCTC9045</strain>
    </source>
</reference>
<organism evidence="1 2">
    <name type="scientific">Escherichia coli</name>
    <dbReference type="NCBI Taxonomy" id="562"/>
    <lineage>
        <taxon>Bacteria</taxon>
        <taxon>Pseudomonadati</taxon>
        <taxon>Pseudomonadota</taxon>
        <taxon>Gammaproteobacteria</taxon>
        <taxon>Enterobacterales</taxon>
        <taxon>Enterobacteriaceae</taxon>
        <taxon>Escherichia</taxon>
    </lineage>
</organism>
<dbReference type="EMBL" id="UGDD01000003">
    <property type="protein sequence ID" value="STK68992.1"/>
    <property type="molecule type" value="Genomic_DNA"/>
</dbReference>
<name>A0A376ZP78_ECOLX</name>
<accession>A0A376ZP78</accession>
<sequence length="77" mass="8962">MFLPSDNHLAYFRTFPCVDVQNCTISDTKTAVVPPFWRFLKIPWLKHSLNVIYFPNSKRPPLCWLCWLHGALAGEPD</sequence>
<dbReference type="AlphaFoldDB" id="A0A376ZP78"/>
<proteinExistence type="predicted"/>
<dbReference type="Proteomes" id="UP000254503">
    <property type="component" value="Unassembled WGS sequence"/>
</dbReference>
<gene>
    <name evidence="1" type="ORF">NCTC9045_06037</name>
</gene>
<evidence type="ECO:0000313" key="2">
    <source>
        <dbReference type="Proteomes" id="UP000254503"/>
    </source>
</evidence>
<evidence type="ECO:0000313" key="1">
    <source>
        <dbReference type="EMBL" id="STK68992.1"/>
    </source>
</evidence>
<protein>
    <submittedName>
        <fullName evidence="1">Uncharacterized protein</fullName>
    </submittedName>
</protein>